<dbReference type="Proteomes" id="UP000676310">
    <property type="component" value="Unassembled WGS sequence"/>
</dbReference>
<dbReference type="Gene3D" id="1.10.10.800">
    <property type="match status" value="1"/>
</dbReference>
<sequence length="302" mass="33206">MNTTRNAFAPKTVSFACRGDHITGHLYLPENYDLNQRYPAVAVGGSMASVKEMMAGTYARELSRRGVIGLAIDYRNYGQSGGVFRQREDPESKAADLSAAVEYLSHRSDVAGTGLLGICTSGGNVLYPASSDPRVKAIATVAGFFQSASIAPLLHGGEENIQLRRAQGQEAIKLYNETHEIKLIKAYGGSANESASPGSKPYYEDPTRGNVRQWRNEFAVASWGAWIDWDPVAQALHVQAPTLIVHSEKAAFPEQARAVYENLGSKKQIVWAEGSHYDFYDDAETVRRTADELNKHFHTYLC</sequence>
<evidence type="ECO:0000313" key="3">
    <source>
        <dbReference type="Proteomes" id="UP000676310"/>
    </source>
</evidence>
<evidence type="ECO:0000256" key="1">
    <source>
        <dbReference type="ARBA" id="ARBA00029464"/>
    </source>
</evidence>
<dbReference type="PANTHER" id="PTHR47751:SF1">
    <property type="entry name" value="SUPERFAMILY HYDROLASE, PUTATIVE (AFU_ORTHOLOGUE AFUA_2G16580)-RELATED"/>
    <property type="match status" value="1"/>
</dbReference>
<evidence type="ECO:0000313" key="2">
    <source>
        <dbReference type="EMBL" id="CAG5179570.1"/>
    </source>
</evidence>
<gene>
    <name evidence="2" type="ORF">ALTATR162_LOCUS9352</name>
</gene>
<proteinExistence type="inferred from homology"/>
<dbReference type="InterPro" id="IPR051411">
    <property type="entry name" value="Polyketide_trans_af380"/>
</dbReference>
<keyword evidence="3" id="KW-1185">Reference proteome</keyword>
<reference evidence="2" key="1">
    <citation type="submission" date="2021-05" db="EMBL/GenBank/DDBJ databases">
        <authorList>
            <person name="Stam R."/>
        </authorList>
    </citation>
    <scope>NUCLEOTIDE SEQUENCE</scope>
    <source>
        <strain evidence="2">CS162</strain>
    </source>
</reference>
<dbReference type="GeneID" id="67021564"/>
<dbReference type="AlphaFoldDB" id="A0A8J2I7W6"/>
<name>A0A8J2I7W6_9PLEO</name>
<comment type="caution">
    <text evidence="2">The sequence shown here is derived from an EMBL/GenBank/DDBJ whole genome shotgun (WGS) entry which is preliminary data.</text>
</comment>
<dbReference type="OrthoDB" id="2498029at2759"/>
<comment type="similarity">
    <text evidence="1">Belongs to the polyketide transferase af380 family.</text>
</comment>
<dbReference type="RefSeq" id="XP_043172920.1">
    <property type="nucleotide sequence ID" value="XM_043316985.1"/>
</dbReference>
<organism evidence="2 3">
    <name type="scientific">Alternaria atra</name>
    <dbReference type="NCBI Taxonomy" id="119953"/>
    <lineage>
        <taxon>Eukaryota</taxon>
        <taxon>Fungi</taxon>
        <taxon>Dikarya</taxon>
        <taxon>Ascomycota</taxon>
        <taxon>Pezizomycotina</taxon>
        <taxon>Dothideomycetes</taxon>
        <taxon>Pleosporomycetidae</taxon>
        <taxon>Pleosporales</taxon>
        <taxon>Pleosporineae</taxon>
        <taxon>Pleosporaceae</taxon>
        <taxon>Alternaria</taxon>
        <taxon>Alternaria sect. Ulocladioides</taxon>
    </lineage>
</organism>
<protein>
    <recommendedName>
        <fullName evidence="4">Alpha/beta hydrolase</fullName>
    </recommendedName>
</protein>
<dbReference type="EMBL" id="CAJRGZ010000023">
    <property type="protein sequence ID" value="CAG5179570.1"/>
    <property type="molecule type" value="Genomic_DNA"/>
</dbReference>
<evidence type="ECO:0008006" key="4">
    <source>
        <dbReference type="Google" id="ProtNLM"/>
    </source>
</evidence>
<dbReference type="SUPFAM" id="SSF53474">
    <property type="entry name" value="alpha/beta-Hydrolases"/>
    <property type="match status" value="1"/>
</dbReference>
<dbReference type="PANTHER" id="PTHR47751">
    <property type="entry name" value="SUPERFAMILY HYDROLASE, PUTATIVE (AFU_ORTHOLOGUE AFUA_2G16580)-RELATED"/>
    <property type="match status" value="1"/>
</dbReference>
<dbReference type="Gene3D" id="3.40.50.1820">
    <property type="entry name" value="alpha/beta hydrolase"/>
    <property type="match status" value="1"/>
</dbReference>
<dbReference type="InterPro" id="IPR029058">
    <property type="entry name" value="AB_hydrolase_fold"/>
</dbReference>
<accession>A0A8J2I7W6</accession>